<protein>
    <submittedName>
        <fullName evidence="1">6774_t:CDS:1</fullName>
    </submittedName>
</protein>
<name>A0A9N9DRB1_9GLOM</name>
<evidence type="ECO:0000313" key="1">
    <source>
        <dbReference type="EMBL" id="CAG8645166.1"/>
    </source>
</evidence>
<proteinExistence type="predicted"/>
<organism evidence="1 2">
    <name type="scientific">Dentiscutata erythropus</name>
    <dbReference type="NCBI Taxonomy" id="1348616"/>
    <lineage>
        <taxon>Eukaryota</taxon>
        <taxon>Fungi</taxon>
        <taxon>Fungi incertae sedis</taxon>
        <taxon>Mucoromycota</taxon>
        <taxon>Glomeromycotina</taxon>
        <taxon>Glomeromycetes</taxon>
        <taxon>Diversisporales</taxon>
        <taxon>Gigasporaceae</taxon>
        <taxon>Dentiscutata</taxon>
    </lineage>
</organism>
<dbReference type="EMBL" id="CAJVPY010005533">
    <property type="protein sequence ID" value="CAG8645166.1"/>
    <property type="molecule type" value="Genomic_DNA"/>
</dbReference>
<reference evidence="1" key="1">
    <citation type="submission" date="2021-06" db="EMBL/GenBank/DDBJ databases">
        <authorList>
            <person name="Kallberg Y."/>
            <person name="Tangrot J."/>
            <person name="Rosling A."/>
        </authorList>
    </citation>
    <scope>NUCLEOTIDE SEQUENCE</scope>
    <source>
        <strain evidence="1">MA453B</strain>
    </source>
</reference>
<dbReference type="Proteomes" id="UP000789405">
    <property type="component" value="Unassembled WGS sequence"/>
</dbReference>
<accession>A0A9N9DRB1</accession>
<comment type="caution">
    <text evidence="1">The sequence shown here is derived from an EMBL/GenBank/DDBJ whole genome shotgun (WGS) entry which is preliminary data.</text>
</comment>
<evidence type="ECO:0000313" key="2">
    <source>
        <dbReference type="Proteomes" id="UP000789405"/>
    </source>
</evidence>
<sequence>MITLIHYTIPKLQNQYLNDNRIFQHDRASIHRGKIVNSLRLKQSFKNIAEDLETLISLRGWLKKNERHYLQVIIDVLLKVR</sequence>
<gene>
    <name evidence="1" type="ORF">DERYTH_LOCUS9875</name>
</gene>
<keyword evidence="2" id="KW-1185">Reference proteome</keyword>
<dbReference type="AlphaFoldDB" id="A0A9N9DRB1"/>